<protein>
    <submittedName>
        <fullName evidence="7">TetR family transcriptional regulator</fullName>
    </submittedName>
</protein>
<reference evidence="7" key="2">
    <citation type="submission" date="2021-09" db="EMBL/GenBank/DDBJ databases">
        <authorList>
            <person name="Gilroy R."/>
        </authorList>
    </citation>
    <scope>NUCLEOTIDE SEQUENCE</scope>
    <source>
        <strain evidence="7">ChiGjej2B2-7701</strain>
    </source>
</reference>
<dbReference type="InterPro" id="IPR001647">
    <property type="entry name" value="HTH_TetR"/>
</dbReference>
<reference evidence="7" key="1">
    <citation type="journal article" date="2021" name="PeerJ">
        <title>Extensive microbial diversity within the chicken gut microbiome revealed by metagenomics and culture.</title>
        <authorList>
            <person name="Gilroy R."/>
            <person name="Ravi A."/>
            <person name="Getino M."/>
            <person name="Pursley I."/>
            <person name="Horton D.L."/>
            <person name="Alikhan N.F."/>
            <person name="Baker D."/>
            <person name="Gharbi K."/>
            <person name="Hall N."/>
            <person name="Watson M."/>
            <person name="Adriaenssens E.M."/>
            <person name="Foster-Nyarko E."/>
            <person name="Jarju S."/>
            <person name="Secka A."/>
            <person name="Antonio M."/>
            <person name="Oren A."/>
            <person name="Chaudhuri R.R."/>
            <person name="La Ragione R."/>
            <person name="Hildebrand F."/>
            <person name="Pallen M.J."/>
        </authorList>
    </citation>
    <scope>NUCLEOTIDE SEQUENCE</scope>
    <source>
        <strain evidence="7">ChiGjej2B2-7701</strain>
    </source>
</reference>
<dbReference type="InterPro" id="IPR041483">
    <property type="entry name" value="TetR_C_34"/>
</dbReference>
<dbReference type="GO" id="GO:0000976">
    <property type="term" value="F:transcription cis-regulatory region binding"/>
    <property type="evidence" value="ECO:0007669"/>
    <property type="project" value="TreeGrafter"/>
</dbReference>
<comment type="caution">
    <text evidence="7">The sequence shown here is derived from an EMBL/GenBank/DDBJ whole genome shotgun (WGS) entry which is preliminary data.</text>
</comment>
<feature type="coiled-coil region" evidence="5">
    <location>
        <begin position="60"/>
        <end position="87"/>
    </location>
</feature>
<feature type="DNA-binding region" description="H-T-H motif" evidence="4">
    <location>
        <begin position="33"/>
        <end position="52"/>
    </location>
</feature>
<dbReference type="Pfam" id="PF17929">
    <property type="entry name" value="TetR_C_34"/>
    <property type="match status" value="1"/>
</dbReference>
<dbReference type="Gene3D" id="1.10.357.10">
    <property type="entry name" value="Tetracycline Repressor, domain 2"/>
    <property type="match status" value="1"/>
</dbReference>
<dbReference type="PROSITE" id="PS50977">
    <property type="entry name" value="HTH_TETR_2"/>
    <property type="match status" value="1"/>
</dbReference>
<evidence type="ECO:0000259" key="6">
    <source>
        <dbReference type="PROSITE" id="PS50977"/>
    </source>
</evidence>
<evidence type="ECO:0000256" key="3">
    <source>
        <dbReference type="ARBA" id="ARBA00023163"/>
    </source>
</evidence>
<dbReference type="GO" id="GO:0003700">
    <property type="term" value="F:DNA-binding transcription factor activity"/>
    <property type="evidence" value="ECO:0007669"/>
    <property type="project" value="TreeGrafter"/>
</dbReference>
<keyword evidence="1" id="KW-0805">Transcription regulation</keyword>
<dbReference type="InterPro" id="IPR009057">
    <property type="entry name" value="Homeodomain-like_sf"/>
</dbReference>
<evidence type="ECO:0000256" key="2">
    <source>
        <dbReference type="ARBA" id="ARBA00023125"/>
    </source>
</evidence>
<dbReference type="SUPFAM" id="SSF46689">
    <property type="entry name" value="Homeodomain-like"/>
    <property type="match status" value="1"/>
</dbReference>
<keyword evidence="2 4" id="KW-0238">DNA-binding</keyword>
<evidence type="ECO:0000313" key="8">
    <source>
        <dbReference type="Proteomes" id="UP000746751"/>
    </source>
</evidence>
<dbReference type="Pfam" id="PF00440">
    <property type="entry name" value="TetR_N"/>
    <property type="match status" value="1"/>
</dbReference>
<dbReference type="Proteomes" id="UP000746751">
    <property type="component" value="Unassembled WGS sequence"/>
</dbReference>
<feature type="domain" description="HTH tetR-type" evidence="6">
    <location>
        <begin position="10"/>
        <end position="70"/>
    </location>
</feature>
<sequence>MPRLSQEKSDARRAEIIDACEALYQSESYHDITMSQVASGVTFGRANIYNYFQCKDEILLALLQREHDKWTARLDELADDAENLDDERVADGLAQSLAERKQMLKLLAMNLYDMEQNSRLEKLVEFKRSYARAVEALQRVIARAKPAWDEERRMRFLFSFLPFLQGIYSYAFHSEKQLDAMREAGVTPYDLDIRTATRDLVLKLLQED</sequence>
<dbReference type="PANTHER" id="PTHR30055:SF234">
    <property type="entry name" value="HTH-TYPE TRANSCRIPTIONAL REGULATOR BETI"/>
    <property type="match status" value="1"/>
</dbReference>
<dbReference type="EMBL" id="DYVF01000022">
    <property type="protein sequence ID" value="HJG30323.1"/>
    <property type="molecule type" value="Genomic_DNA"/>
</dbReference>
<keyword evidence="3" id="KW-0804">Transcription</keyword>
<evidence type="ECO:0000313" key="7">
    <source>
        <dbReference type="EMBL" id="HJG30323.1"/>
    </source>
</evidence>
<accession>A0A921IR08</accession>
<evidence type="ECO:0000256" key="1">
    <source>
        <dbReference type="ARBA" id="ARBA00023015"/>
    </source>
</evidence>
<proteinExistence type="predicted"/>
<dbReference type="InterPro" id="IPR050109">
    <property type="entry name" value="HTH-type_TetR-like_transc_reg"/>
</dbReference>
<evidence type="ECO:0000256" key="5">
    <source>
        <dbReference type="SAM" id="Coils"/>
    </source>
</evidence>
<dbReference type="AlphaFoldDB" id="A0A921IR08"/>
<name>A0A921IR08_9ACTN</name>
<keyword evidence="5" id="KW-0175">Coiled coil</keyword>
<gene>
    <name evidence="7" type="ORF">K8U80_02885</name>
</gene>
<evidence type="ECO:0000256" key="4">
    <source>
        <dbReference type="PROSITE-ProRule" id="PRU00335"/>
    </source>
</evidence>
<organism evidence="7 8">
    <name type="scientific">Collinsella ihumii</name>
    <dbReference type="NCBI Taxonomy" id="1720204"/>
    <lineage>
        <taxon>Bacteria</taxon>
        <taxon>Bacillati</taxon>
        <taxon>Actinomycetota</taxon>
        <taxon>Coriobacteriia</taxon>
        <taxon>Coriobacteriales</taxon>
        <taxon>Coriobacteriaceae</taxon>
        <taxon>Collinsella</taxon>
    </lineage>
</organism>
<dbReference type="PANTHER" id="PTHR30055">
    <property type="entry name" value="HTH-TYPE TRANSCRIPTIONAL REGULATOR RUTR"/>
    <property type="match status" value="1"/>
</dbReference>